<evidence type="ECO:0000259" key="1">
    <source>
        <dbReference type="PROSITE" id="PS51301"/>
    </source>
</evidence>
<evidence type="ECO:0000313" key="2">
    <source>
        <dbReference type="EMBL" id="KAA6372357.1"/>
    </source>
</evidence>
<comment type="caution">
    <text evidence="2">The sequence shown here is derived from an EMBL/GenBank/DDBJ whole genome shotgun (WGS) entry which is preliminary data.</text>
</comment>
<feature type="domain" description="KilA-N" evidence="1">
    <location>
        <begin position="26"/>
        <end position="118"/>
    </location>
</feature>
<dbReference type="InterPro" id="IPR017880">
    <property type="entry name" value="KilA_N"/>
</dbReference>
<dbReference type="Pfam" id="PF04383">
    <property type="entry name" value="KilA-N"/>
    <property type="match status" value="1"/>
</dbReference>
<dbReference type="PROSITE" id="PS51301">
    <property type="entry name" value="KILA_N"/>
    <property type="match status" value="1"/>
</dbReference>
<evidence type="ECO:0000313" key="3">
    <source>
        <dbReference type="Proteomes" id="UP000324800"/>
    </source>
</evidence>
<accession>A0A5J4UPQ5</accession>
<dbReference type="AlphaFoldDB" id="A0A5J4UPQ5"/>
<sequence>MGSAGIPAHRSNDVKTTAKISNNNIRFIEGSYNGLKLLIKTDDHYINATLFCEQYNKRFRNLQQNTNWKDYVSAEAIELGPARFRADQLVNVDKPKVCHLCSYDNGPGQQQSIGYIYP</sequence>
<gene>
    <name evidence="2" type="ORF">EZS28_032117</name>
</gene>
<reference evidence="2 3" key="1">
    <citation type="submission" date="2019-03" db="EMBL/GenBank/DDBJ databases">
        <title>Single cell metagenomics reveals metabolic interactions within the superorganism composed of flagellate Streblomastix strix and complex community of Bacteroidetes bacteria on its surface.</title>
        <authorList>
            <person name="Treitli S.C."/>
            <person name="Kolisko M."/>
            <person name="Husnik F."/>
            <person name="Keeling P."/>
            <person name="Hampl V."/>
        </authorList>
    </citation>
    <scope>NUCLEOTIDE SEQUENCE [LARGE SCALE GENOMIC DNA]</scope>
    <source>
        <strain evidence="2">ST1C</strain>
    </source>
</reference>
<protein>
    <recommendedName>
        <fullName evidence="1">KilA-N domain-containing protein</fullName>
    </recommendedName>
</protein>
<organism evidence="2 3">
    <name type="scientific">Streblomastix strix</name>
    <dbReference type="NCBI Taxonomy" id="222440"/>
    <lineage>
        <taxon>Eukaryota</taxon>
        <taxon>Metamonada</taxon>
        <taxon>Preaxostyla</taxon>
        <taxon>Oxymonadida</taxon>
        <taxon>Streblomastigidae</taxon>
        <taxon>Streblomastix</taxon>
    </lineage>
</organism>
<dbReference type="InterPro" id="IPR018004">
    <property type="entry name" value="KilA/APSES_HTH"/>
</dbReference>
<dbReference type="Proteomes" id="UP000324800">
    <property type="component" value="Unassembled WGS sequence"/>
</dbReference>
<proteinExistence type="predicted"/>
<dbReference type="EMBL" id="SNRW01013662">
    <property type="protein sequence ID" value="KAA6372357.1"/>
    <property type="molecule type" value="Genomic_DNA"/>
</dbReference>
<name>A0A5J4UPQ5_9EUKA</name>